<evidence type="ECO:0000256" key="1">
    <source>
        <dbReference type="ARBA" id="ARBA00001933"/>
    </source>
</evidence>
<dbReference type="NCBIfam" id="NF005800">
    <property type="entry name" value="PRK07650.1"/>
    <property type="match status" value="1"/>
</dbReference>
<reference evidence="7" key="1">
    <citation type="journal article" date="2019" name="Int. J. Syst. Evol. Microbiol.">
        <title>The Global Catalogue of Microorganisms (GCM) 10K type strain sequencing project: providing services to taxonomists for standard genome sequencing and annotation.</title>
        <authorList>
            <consortium name="The Broad Institute Genomics Platform"/>
            <consortium name="The Broad Institute Genome Sequencing Center for Infectious Disease"/>
            <person name="Wu L."/>
            <person name="Ma J."/>
        </authorList>
    </citation>
    <scope>NUCLEOTIDE SEQUENCE [LARGE SCALE GENOMIC DNA]</scope>
    <source>
        <strain evidence="7">IBRC-M 10987</strain>
    </source>
</reference>
<keyword evidence="3 5" id="KW-0663">Pyridoxal phosphate</keyword>
<dbReference type="InterPro" id="IPR001544">
    <property type="entry name" value="Aminotrans_IV"/>
</dbReference>
<dbReference type="PANTHER" id="PTHR42743">
    <property type="entry name" value="AMINO-ACID AMINOTRANSFERASE"/>
    <property type="match status" value="1"/>
</dbReference>
<evidence type="ECO:0000256" key="4">
    <source>
        <dbReference type="RuleBase" id="RU004106"/>
    </source>
</evidence>
<gene>
    <name evidence="6" type="primary">pabC</name>
    <name evidence="6" type="ORF">ACFOZ8_01160</name>
</gene>
<dbReference type="RefSeq" id="WP_377716808.1">
    <property type="nucleotide sequence ID" value="NZ_JBHSAM010000003.1"/>
</dbReference>
<dbReference type="InterPro" id="IPR043132">
    <property type="entry name" value="BCAT-like_C"/>
</dbReference>
<dbReference type="InterPro" id="IPR043131">
    <property type="entry name" value="BCAT-like_N"/>
</dbReference>
<dbReference type="GO" id="GO:0008696">
    <property type="term" value="F:4-amino-4-deoxychorismate lyase activity"/>
    <property type="evidence" value="ECO:0007669"/>
    <property type="project" value="UniProtKB-EC"/>
</dbReference>
<keyword evidence="7" id="KW-1185">Reference proteome</keyword>
<name>A0ABV8JWV1_9BACL</name>
<comment type="caution">
    <text evidence="6">The sequence shown here is derived from an EMBL/GenBank/DDBJ whole genome shotgun (WGS) entry which is preliminary data.</text>
</comment>
<evidence type="ECO:0000256" key="2">
    <source>
        <dbReference type="ARBA" id="ARBA00009320"/>
    </source>
</evidence>
<dbReference type="EMBL" id="JBHSAM010000003">
    <property type="protein sequence ID" value="MFC4098266.1"/>
    <property type="molecule type" value="Genomic_DNA"/>
</dbReference>
<evidence type="ECO:0000313" key="7">
    <source>
        <dbReference type="Proteomes" id="UP001595715"/>
    </source>
</evidence>
<dbReference type="InterPro" id="IPR050571">
    <property type="entry name" value="Class-IV_PLP-Dep_Aminotrnsfr"/>
</dbReference>
<sequence length="290" mass="31824">MKIGWNGSIIHAEEAVIPVYDHGFLYGIGLFETFRTYGGRPFLLERHLERLAGGCRELGIRCELEPGALRVWLAEVMAANHLEEAYVRLTVTAGEAGLGLPQDDYEAPNRLLLVKPLPEPSERLYAEGKELALLETRRNTPEGPVRFKSLHYMNNILAKRELRGIGAAPNAEGLMLTKEGWLSEGIVSNLFFLKDGIVHTPSVDTGILPGITRARVMELAAAAGVRVQEGHYTWEGLKRAQEVWITNSIQEVVPITTLRGDDGARTQVGDGAAGPTTTMLLRAYRSEAGA</sequence>
<dbReference type="PROSITE" id="PS00770">
    <property type="entry name" value="AA_TRANSFER_CLASS_4"/>
    <property type="match status" value="1"/>
</dbReference>
<evidence type="ECO:0000313" key="6">
    <source>
        <dbReference type="EMBL" id="MFC4098266.1"/>
    </source>
</evidence>
<comment type="similarity">
    <text evidence="2 4">Belongs to the class-IV pyridoxal-phosphate-dependent aminotransferase family.</text>
</comment>
<proteinExistence type="inferred from homology"/>
<dbReference type="InterPro" id="IPR018300">
    <property type="entry name" value="Aminotrans_IV_CS"/>
</dbReference>
<organism evidence="6 7">
    <name type="scientific">Paenibacillus xanthanilyticus</name>
    <dbReference type="NCBI Taxonomy" id="1783531"/>
    <lineage>
        <taxon>Bacteria</taxon>
        <taxon>Bacillati</taxon>
        <taxon>Bacillota</taxon>
        <taxon>Bacilli</taxon>
        <taxon>Bacillales</taxon>
        <taxon>Paenibacillaceae</taxon>
        <taxon>Paenibacillus</taxon>
    </lineage>
</organism>
<dbReference type="Pfam" id="PF01063">
    <property type="entry name" value="Aminotran_4"/>
    <property type="match status" value="1"/>
</dbReference>
<keyword evidence="6" id="KW-0456">Lyase</keyword>
<dbReference type="SUPFAM" id="SSF56752">
    <property type="entry name" value="D-aminoacid aminotransferase-like PLP-dependent enzymes"/>
    <property type="match status" value="1"/>
</dbReference>
<dbReference type="Proteomes" id="UP001595715">
    <property type="component" value="Unassembled WGS sequence"/>
</dbReference>
<evidence type="ECO:0000256" key="3">
    <source>
        <dbReference type="ARBA" id="ARBA00022898"/>
    </source>
</evidence>
<comment type="cofactor">
    <cofactor evidence="1 5">
        <name>pyridoxal 5'-phosphate</name>
        <dbReference type="ChEBI" id="CHEBI:597326"/>
    </cofactor>
</comment>
<accession>A0ABV8JWV1</accession>
<dbReference type="InterPro" id="IPR036038">
    <property type="entry name" value="Aminotransferase-like"/>
</dbReference>
<dbReference type="Gene3D" id="3.20.10.10">
    <property type="entry name" value="D-amino Acid Aminotransferase, subunit A, domain 2"/>
    <property type="match status" value="1"/>
</dbReference>
<evidence type="ECO:0000256" key="5">
    <source>
        <dbReference type="RuleBase" id="RU004516"/>
    </source>
</evidence>
<dbReference type="PANTHER" id="PTHR42743:SF11">
    <property type="entry name" value="AMINODEOXYCHORISMATE LYASE"/>
    <property type="match status" value="1"/>
</dbReference>
<dbReference type="Gene3D" id="3.30.470.10">
    <property type="match status" value="1"/>
</dbReference>
<dbReference type="CDD" id="cd00449">
    <property type="entry name" value="PLPDE_IV"/>
    <property type="match status" value="1"/>
</dbReference>
<dbReference type="EC" id="4.1.3.38" evidence="6"/>
<protein>
    <submittedName>
        <fullName evidence="6">Aminodeoxychorismate lyase</fullName>
        <ecNumber evidence="6">4.1.3.38</ecNumber>
    </submittedName>
</protein>